<organism evidence="2 3">
    <name type="scientific">Solea senegalensis</name>
    <name type="common">Senegalese sole</name>
    <dbReference type="NCBI Taxonomy" id="28829"/>
    <lineage>
        <taxon>Eukaryota</taxon>
        <taxon>Metazoa</taxon>
        <taxon>Chordata</taxon>
        <taxon>Craniata</taxon>
        <taxon>Vertebrata</taxon>
        <taxon>Euteleostomi</taxon>
        <taxon>Actinopterygii</taxon>
        <taxon>Neopterygii</taxon>
        <taxon>Teleostei</taxon>
        <taxon>Neoteleostei</taxon>
        <taxon>Acanthomorphata</taxon>
        <taxon>Carangaria</taxon>
        <taxon>Pleuronectiformes</taxon>
        <taxon>Pleuronectoidei</taxon>
        <taxon>Soleidae</taxon>
        <taxon>Solea</taxon>
    </lineage>
</organism>
<gene>
    <name evidence="2" type="ORF">JOB18_039884</name>
</gene>
<evidence type="ECO:0000256" key="1">
    <source>
        <dbReference type="SAM" id="MobiDB-lite"/>
    </source>
</evidence>
<sequence length="415" mass="45554">MGISSSFKDSDYFKDLEGGISATVPENRAPHDSKISSINKRVQTSLPTLFSRVNAPSLPCYTHPEEEPHCNFVVTQLSPKSHPGCIINSSDSSGLAVGLSLTINLNGLLESVETAKGKTLSDCVTTPTTMDSEGEPDEDSFPILVRSMSTSRRHSLGVPVSPINLGRRLSLDTMAMNSDGEREDDEERQNSLFQSTQQQTYSCTACPVDETDSPRLRVPRPRADVTQMASGSLGRHLYSRSEILASDEYPQAAHISHVVQTSKQAARAAGAEEFDPEENLHSTDGQSHIVKQRNNRSDVKNSESVTWYEFLSHKNEEEEDRTEKVEKGTKVKRTLSSLRNRMAGSFNKDKGKNREKDPQKEKDAKDKLCGRSSSSNSSSSSSGHYLVPGAFSSCATCSLCSKSLQKRHGLQCMSE</sequence>
<protein>
    <submittedName>
        <fullName evidence="2">Uncharacterized protein</fullName>
    </submittedName>
</protein>
<evidence type="ECO:0000313" key="3">
    <source>
        <dbReference type="Proteomes" id="UP000693946"/>
    </source>
</evidence>
<comment type="caution">
    <text evidence="2">The sequence shown here is derived from an EMBL/GenBank/DDBJ whole genome shotgun (WGS) entry which is preliminary data.</text>
</comment>
<feature type="compositionally biased region" description="Low complexity" evidence="1">
    <location>
        <begin position="372"/>
        <end position="382"/>
    </location>
</feature>
<reference evidence="2 3" key="1">
    <citation type="journal article" date="2021" name="Sci. Rep.">
        <title>Chromosome anchoring in Senegalese sole (Solea senegalensis) reveals sex-associated markers and genome rearrangements in flatfish.</title>
        <authorList>
            <person name="Guerrero-Cozar I."/>
            <person name="Gomez-Garrido J."/>
            <person name="Berbel C."/>
            <person name="Martinez-Blanch J.F."/>
            <person name="Alioto T."/>
            <person name="Claros M.G."/>
            <person name="Gagnaire P.A."/>
            <person name="Manchado M."/>
        </authorList>
    </citation>
    <scope>NUCLEOTIDE SEQUENCE [LARGE SCALE GENOMIC DNA]</scope>
    <source>
        <strain evidence="2">Sse05_10M</strain>
    </source>
</reference>
<evidence type="ECO:0000313" key="2">
    <source>
        <dbReference type="EMBL" id="KAG7514679.1"/>
    </source>
</evidence>
<dbReference type="Proteomes" id="UP000693946">
    <property type="component" value="Linkage Group LG14"/>
</dbReference>
<dbReference type="PANTHER" id="PTHR47440">
    <property type="entry name" value="RIKEN CDNA A430078G23 GENE"/>
    <property type="match status" value="1"/>
</dbReference>
<accession>A0AAV6SBN0</accession>
<dbReference type="InterPro" id="IPR053089">
    <property type="entry name" value="Rho_GEF18"/>
</dbReference>
<proteinExistence type="predicted"/>
<name>A0AAV6SBN0_SOLSE</name>
<dbReference type="PANTHER" id="PTHR47440:SF1">
    <property type="entry name" value="RHO_RAC GUANINE NUCLEOTIDE EXCHANGE FACTOR 18"/>
    <property type="match status" value="1"/>
</dbReference>
<dbReference type="AlphaFoldDB" id="A0AAV6SBN0"/>
<dbReference type="EMBL" id="JAGKHQ010000006">
    <property type="protein sequence ID" value="KAG7514679.1"/>
    <property type="molecule type" value="Genomic_DNA"/>
</dbReference>
<feature type="region of interest" description="Disordered" evidence="1">
    <location>
        <begin position="315"/>
        <end position="383"/>
    </location>
</feature>
<keyword evidence="3" id="KW-1185">Reference proteome</keyword>
<feature type="region of interest" description="Disordered" evidence="1">
    <location>
        <begin position="268"/>
        <end position="302"/>
    </location>
</feature>
<feature type="compositionally biased region" description="Basic and acidic residues" evidence="1">
    <location>
        <begin position="315"/>
        <end position="329"/>
    </location>
</feature>
<feature type="compositionally biased region" description="Basic and acidic residues" evidence="1">
    <location>
        <begin position="347"/>
        <end position="369"/>
    </location>
</feature>